<dbReference type="Gene3D" id="3.10.620.30">
    <property type="match status" value="1"/>
</dbReference>
<dbReference type="Pfam" id="PF01841">
    <property type="entry name" value="Transglut_core"/>
    <property type="match status" value="1"/>
</dbReference>
<comment type="caution">
    <text evidence="3">The sequence shown here is derived from an EMBL/GenBank/DDBJ whole genome shotgun (WGS) entry which is preliminary data.</text>
</comment>
<name>A0ABV4U596_9BACT</name>
<organism evidence="3 4">
    <name type="scientific">Natronomicrosphaera hydrolytica</name>
    <dbReference type="NCBI Taxonomy" id="3242702"/>
    <lineage>
        <taxon>Bacteria</taxon>
        <taxon>Pseudomonadati</taxon>
        <taxon>Planctomycetota</taxon>
        <taxon>Phycisphaerae</taxon>
        <taxon>Phycisphaerales</taxon>
        <taxon>Phycisphaeraceae</taxon>
        <taxon>Natronomicrosphaera</taxon>
    </lineage>
</organism>
<proteinExistence type="predicted"/>
<dbReference type="InterPro" id="IPR002931">
    <property type="entry name" value="Transglutaminase-like"/>
</dbReference>
<protein>
    <submittedName>
        <fullName evidence="3">Transglutaminase family protein</fullName>
    </submittedName>
</protein>
<gene>
    <name evidence="3" type="ORF">ACERK3_04110</name>
</gene>
<dbReference type="PANTHER" id="PTHR33490:SF3">
    <property type="entry name" value="CONSERVED INTEGRAL MEMBRANE PROTEIN"/>
    <property type="match status" value="1"/>
</dbReference>
<keyword evidence="1" id="KW-0732">Signal</keyword>
<dbReference type="InterPro" id="IPR038765">
    <property type="entry name" value="Papain-like_cys_pep_sf"/>
</dbReference>
<evidence type="ECO:0000259" key="2">
    <source>
        <dbReference type="SMART" id="SM00460"/>
    </source>
</evidence>
<evidence type="ECO:0000313" key="4">
    <source>
        <dbReference type="Proteomes" id="UP001575105"/>
    </source>
</evidence>
<feature type="domain" description="Transglutaminase-like" evidence="2">
    <location>
        <begin position="394"/>
        <end position="466"/>
    </location>
</feature>
<evidence type="ECO:0000256" key="1">
    <source>
        <dbReference type="SAM" id="SignalP"/>
    </source>
</evidence>
<accession>A0ABV4U596</accession>
<dbReference type="RefSeq" id="WP_425344396.1">
    <property type="nucleotide sequence ID" value="NZ_JBGUBD010000002.1"/>
</dbReference>
<sequence length="514" mass="56851">MKQNLRVKGQNRLWLLPCLLVLLTLPAASAEADQKVHADRWFVVKLGDDRVGWSHTRQTERDGKITTDTQTRFTIRRGPVTLNIEQGSQFIETLDGQPVEASSTTLSGQMTQKQTLRFTESGVELVREQAGRTQSQKLEPFEDDWLTPAAAQRYIEQRMQAGDETIRFKTLDLSVGPQPFEATMQIVGEEEVEVFGRVAPAVVWESQMSIMPGIRVREHVDHRGRKLKSTTNLMPGMEITMLAADEQLARSDIDPPELLASLFITPDQPLPAPRQLQSAVYRVTFDDEINLDAIQLPRTGYQRVTWGDERTAIVTVDLSRPVEPGDDLPRDADRAASAMMDHEDPEVRKLLDRALGDEAGTLNKQAIAERLRDFVAHFITEKDLSVGLGTASEVARTAQGDCTEHAVLLAALLRAADIPARTATGLIYVDAFIGAEEVFGGHMWTQAWLPGENEVGGRWVDLDATLWDAAYDAAHITLGVSSMADDEMTNDMVALAPVLGRMQISVVDTGSTSD</sequence>
<feature type="chain" id="PRO_5046515321" evidence="1">
    <location>
        <begin position="31"/>
        <end position="514"/>
    </location>
</feature>
<dbReference type="PANTHER" id="PTHR33490">
    <property type="entry name" value="BLR5614 PROTEIN-RELATED"/>
    <property type="match status" value="1"/>
</dbReference>
<dbReference type="SUPFAM" id="SSF54001">
    <property type="entry name" value="Cysteine proteinases"/>
    <property type="match status" value="1"/>
</dbReference>
<dbReference type="EMBL" id="JBGUBD010000002">
    <property type="protein sequence ID" value="MFA9477473.1"/>
    <property type="molecule type" value="Genomic_DNA"/>
</dbReference>
<dbReference type="SMART" id="SM00460">
    <property type="entry name" value="TGc"/>
    <property type="match status" value="1"/>
</dbReference>
<reference evidence="3 4" key="1">
    <citation type="submission" date="2024-08" db="EMBL/GenBank/DDBJ databases">
        <title>Whole-genome sequencing of halo(alkali)philic microorganisms from hypersaline lakes.</title>
        <authorList>
            <person name="Sorokin D.Y."/>
            <person name="Merkel A.Y."/>
            <person name="Messina E."/>
            <person name="Yakimov M."/>
        </authorList>
    </citation>
    <scope>NUCLEOTIDE SEQUENCE [LARGE SCALE GENOMIC DNA]</scope>
    <source>
        <strain evidence="3 4">AB-hyl4</strain>
    </source>
</reference>
<keyword evidence="4" id="KW-1185">Reference proteome</keyword>
<evidence type="ECO:0000313" key="3">
    <source>
        <dbReference type="EMBL" id="MFA9477473.1"/>
    </source>
</evidence>
<feature type="signal peptide" evidence="1">
    <location>
        <begin position="1"/>
        <end position="30"/>
    </location>
</feature>
<dbReference type="Proteomes" id="UP001575105">
    <property type="component" value="Unassembled WGS sequence"/>
</dbReference>